<evidence type="ECO:0000256" key="5">
    <source>
        <dbReference type="ARBA" id="ARBA00023163"/>
    </source>
</evidence>
<dbReference type="GO" id="GO:0006352">
    <property type="term" value="P:DNA-templated transcription initiation"/>
    <property type="evidence" value="ECO:0007669"/>
    <property type="project" value="InterPro"/>
</dbReference>
<evidence type="ECO:0000256" key="4">
    <source>
        <dbReference type="ARBA" id="ARBA00023125"/>
    </source>
</evidence>
<dbReference type="InterPro" id="IPR007627">
    <property type="entry name" value="RNA_pol_sigma70_r2"/>
</dbReference>
<feature type="domain" description="RNA polymerase sigma-70 region 4" evidence="8">
    <location>
        <begin position="134"/>
        <end position="182"/>
    </location>
</feature>
<dbReference type="InterPro" id="IPR014284">
    <property type="entry name" value="RNA_pol_sigma-70_dom"/>
</dbReference>
<dbReference type="PANTHER" id="PTHR43133:SF52">
    <property type="entry name" value="ECF RNA POLYMERASE SIGMA FACTOR SIGL"/>
    <property type="match status" value="1"/>
</dbReference>
<evidence type="ECO:0000256" key="2">
    <source>
        <dbReference type="ARBA" id="ARBA00023015"/>
    </source>
</evidence>
<dbReference type="Proteomes" id="UP000320011">
    <property type="component" value="Unassembled WGS sequence"/>
</dbReference>
<evidence type="ECO:0000259" key="8">
    <source>
        <dbReference type="Pfam" id="PF04545"/>
    </source>
</evidence>
<dbReference type="CDD" id="cd06171">
    <property type="entry name" value="Sigma70_r4"/>
    <property type="match status" value="1"/>
</dbReference>
<dbReference type="Pfam" id="PF04542">
    <property type="entry name" value="Sigma70_r2"/>
    <property type="match status" value="1"/>
</dbReference>
<dbReference type="GO" id="GO:0016987">
    <property type="term" value="F:sigma factor activity"/>
    <property type="evidence" value="ECO:0007669"/>
    <property type="project" value="UniProtKB-KW"/>
</dbReference>
<dbReference type="OrthoDB" id="9811152at2"/>
<evidence type="ECO:0000256" key="6">
    <source>
        <dbReference type="SAM" id="MobiDB-lite"/>
    </source>
</evidence>
<feature type="compositionally biased region" description="Basic and acidic residues" evidence="6">
    <location>
        <begin position="102"/>
        <end position="114"/>
    </location>
</feature>
<dbReference type="InterPro" id="IPR013324">
    <property type="entry name" value="RNA_pol_sigma_r3/r4-like"/>
</dbReference>
<dbReference type="Gene3D" id="1.10.1740.10">
    <property type="match status" value="1"/>
</dbReference>
<dbReference type="Gene3D" id="1.10.10.10">
    <property type="entry name" value="Winged helix-like DNA-binding domain superfamily/Winged helix DNA-binding domain"/>
    <property type="match status" value="1"/>
</dbReference>
<dbReference type="InterPro" id="IPR013325">
    <property type="entry name" value="RNA_pol_sigma_r2"/>
</dbReference>
<dbReference type="InterPro" id="IPR036388">
    <property type="entry name" value="WH-like_DNA-bd_sf"/>
</dbReference>
<dbReference type="NCBIfam" id="TIGR02937">
    <property type="entry name" value="sigma70-ECF"/>
    <property type="match status" value="1"/>
</dbReference>
<dbReference type="InterPro" id="IPR007630">
    <property type="entry name" value="RNA_pol_sigma70_r4"/>
</dbReference>
<keyword evidence="10" id="KW-1185">Reference proteome</keyword>
<reference evidence="9 10" key="2">
    <citation type="submission" date="2019-08" db="EMBL/GenBank/DDBJ databases">
        <title>Amycolatopsis acidicola sp. nov., isolated from peat swamp forest soil.</title>
        <authorList>
            <person name="Srisuk N."/>
        </authorList>
    </citation>
    <scope>NUCLEOTIDE SEQUENCE [LARGE SCALE GENOMIC DNA]</scope>
    <source>
        <strain evidence="9 10">TBRC 6029</strain>
    </source>
</reference>
<comment type="similarity">
    <text evidence="1">Belongs to the sigma-70 factor family. ECF subfamily.</text>
</comment>
<evidence type="ECO:0000256" key="1">
    <source>
        <dbReference type="ARBA" id="ARBA00010641"/>
    </source>
</evidence>
<sequence>MGVRTNRRGDAKVTDADGPPESLRTEQDVETAYARYGNELFGFVLNAVRDRHLAEELVQEIFVRAWRASARYDPAAGTLRTWLFAIARNSVADSARRRSVRARVEQTGRSDRPDGPNPADPFDRLLTAIQLDEALQRLSPEHRQTVVEVYYHGRTCAELGGELGIPASTVRSRLYYGVRALRLLLQESGGLVS</sequence>
<dbReference type="Pfam" id="PF04545">
    <property type="entry name" value="Sigma70_r4"/>
    <property type="match status" value="1"/>
</dbReference>
<feature type="domain" description="RNA polymerase sigma-70 region 2" evidence="7">
    <location>
        <begin position="33"/>
        <end position="99"/>
    </location>
</feature>
<proteinExistence type="inferred from homology"/>
<keyword evidence="5" id="KW-0804">Transcription</keyword>
<name>A0A558DGT1_9PSEU</name>
<dbReference type="AlphaFoldDB" id="A0A558DGT1"/>
<feature type="region of interest" description="Disordered" evidence="6">
    <location>
        <begin position="1"/>
        <end position="25"/>
    </location>
</feature>
<comment type="caution">
    <text evidence="9">The sequence shown here is derived from an EMBL/GenBank/DDBJ whole genome shotgun (WGS) entry which is preliminary data.</text>
</comment>
<organism evidence="9 10">
    <name type="scientific">Amycolatopsis rhizosphaerae</name>
    <dbReference type="NCBI Taxonomy" id="2053003"/>
    <lineage>
        <taxon>Bacteria</taxon>
        <taxon>Bacillati</taxon>
        <taxon>Actinomycetota</taxon>
        <taxon>Actinomycetes</taxon>
        <taxon>Pseudonocardiales</taxon>
        <taxon>Pseudonocardiaceae</taxon>
        <taxon>Amycolatopsis</taxon>
    </lineage>
</organism>
<dbReference type="GO" id="GO:0003677">
    <property type="term" value="F:DNA binding"/>
    <property type="evidence" value="ECO:0007669"/>
    <property type="project" value="UniProtKB-KW"/>
</dbReference>
<protein>
    <submittedName>
        <fullName evidence="9">Sigma-70 family RNA polymerase sigma factor</fullName>
    </submittedName>
</protein>
<dbReference type="EMBL" id="VJWX01000025">
    <property type="protein sequence ID" value="TVT60230.1"/>
    <property type="molecule type" value="Genomic_DNA"/>
</dbReference>
<dbReference type="PANTHER" id="PTHR43133">
    <property type="entry name" value="RNA POLYMERASE ECF-TYPE SIGMA FACTO"/>
    <property type="match status" value="1"/>
</dbReference>
<dbReference type="SUPFAM" id="SSF88946">
    <property type="entry name" value="Sigma2 domain of RNA polymerase sigma factors"/>
    <property type="match status" value="1"/>
</dbReference>
<evidence type="ECO:0000313" key="9">
    <source>
        <dbReference type="EMBL" id="TVT60230.1"/>
    </source>
</evidence>
<keyword evidence="3" id="KW-0731">Sigma factor</keyword>
<gene>
    <name evidence="9" type="ORF">FNH05_04820</name>
</gene>
<dbReference type="RefSeq" id="WP_144586044.1">
    <property type="nucleotide sequence ID" value="NZ_VJWX01000025.1"/>
</dbReference>
<reference evidence="9 10" key="1">
    <citation type="submission" date="2019-07" db="EMBL/GenBank/DDBJ databases">
        <authorList>
            <person name="Duangmal K."/>
            <person name="Teo W.F.A."/>
        </authorList>
    </citation>
    <scope>NUCLEOTIDE SEQUENCE [LARGE SCALE GENOMIC DNA]</scope>
    <source>
        <strain evidence="9 10">TBRC 6029</strain>
    </source>
</reference>
<dbReference type="InterPro" id="IPR039425">
    <property type="entry name" value="RNA_pol_sigma-70-like"/>
</dbReference>
<dbReference type="SUPFAM" id="SSF88659">
    <property type="entry name" value="Sigma3 and sigma4 domains of RNA polymerase sigma factors"/>
    <property type="match status" value="1"/>
</dbReference>
<accession>A0A558DGT1</accession>
<evidence type="ECO:0000256" key="3">
    <source>
        <dbReference type="ARBA" id="ARBA00023082"/>
    </source>
</evidence>
<keyword evidence="2" id="KW-0805">Transcription regulation</keyword>
<evidence type="ECO:0000259" key="7">
    <source>
        <dbReference type="Pfam" id="PF04542"/>
    </source>
</evidence>
<keyword evidence="4" id="KW-0238">DNA-binding</keyword>
<feature type="region of interest" description="Disordered" evidence="6">
    <location>
        <begin position="97"/>
        <end position="119"/>
    </location>
</feature>
<evidence type="ECO:0000313" key="10">
    <source>
        <dbReference type="Proteomes" id="UP000320011"/>
    </source>
</evidence>